<evidence type="ECO:0000313" key="10">
    <source>
        <dbReference type="EMBL" id="PKD43146.1"/>
    </source>
</evidence>
<dbReference type="GO" id="GO:0005886">
    <property type="term" value="C:plasma membrane"/>
    <property type="evidence" value="ECO:0007669"/>
    <property type="project" value="UniProtKB-SubCell"/>
</dbReference>
<feature type="transmembrane region" description="Helical" evidence="9">
    <location>
        <begin position="850"/>
        <end position="868"/>
    </location>
</feature>
<feature type="transmembrane region" description="Helical" evidence="9">
    <location>
        <begin position="462"/>
        <end position="485"/>
    </location>
</feature>
<feature type="transmembrane region" description="Helical" evidence="9">
    <location>
        <begin position="905"/>
        <end position="930"/>
    </location>
</feature>
<feature type="transmembrane region" description="Helical" evidence="9">
    <location>
        <begin position="984"/>
        <end position="1008"/>
    </location>
</feature>
<keyword evidence="3" id="KW-1003">Cell membrane</keyword>
<accession>A0A2N0VG34</accession>
<evidence type="ECO:0000256" key="8">
    <source>
        <dbReference type="SAM" id="MobiDB-lite"/>
    </source>
</evidence>
<feature type="transmembrane region" description="Helical" evidence="9">
    <location>
        <begin position="359"/>
        <end position="379"/>
    </location>
</feature>
<dbReference type="OrthoDB" id="9758940at2"/>
<feature type="transmembrane region" description="Helical" evidence="9">
    <location>
        <begin position="880"/>
        <end position="899"/>
    </location>
</feature>
<dbReference type="FunFam" id="3.30.70.1430:FF:000001">
    <property type="entry name" value="Efflux pump membrane transporter"/>
    <property type="match status" value="1"/>
</dbReference>
<feature type="transmembrane region" description="Helical" evidence="9">
    <location>
        <begin position="430"/>
        <end position="450"/>
    </location>
</feature>
<dbReference type="PRINTS" id="PR00702">
    <property type="entry name" value="ACRIFLAVINRP"/>
</dbReference>
<gene>
    <name evidence="10" type="ORF">CWD77_11000</name>
</gene>
<dbReference type="PANTHER" id="PTHR32063">
    <property type="match status" value="1"/>
</dbReference>
<feature type="transmembrane region" description="Helical" evidence="9">
    <location>
        <begin position="333"/>
        <end position="352"/>
    </location>
</feature>
<dbReference type="PANTHER" id="PTHR32063:SF28">
    <property type="entry name" value="BLR2861 PROTEIN"/>
    <property type="match status" value="1"/>
</dbReference>
<evidence type="ECO:0000256" key="2">
    <source>
        <dbReference type="ARBA" id="ARBA00022448"/>
    </source>
</evidence>
<feature type="region of interest" description="Disordered" evidence="8">
    <location>
        <begin position="110"/>
        <end position="131"/>
    </location>
</feature>
<dbReference type="SUPFAM" id="SSF82866">
    <property type="entry name" value="Multidrug efflux transporter AcrB transmembrane domain"/>
    <property type="match status" value="2"/>
</dbReference>
<dbReference type="SUPFAM" id="SSF82714">
    <property type="entry name" value="Multidrug efflux transporter AcrB TolC docking domain, DN and DC subdomains"/>
    <property type="match status" value="2"/>
</dbReference>
<dbReference type="Pfam" id="PF00873">
    <property type="entry name" value="ACR_tran"/>
    <property type="match status" value="1"/>
</dbReference>
<feature type="transmembrane region" description="Helical" evidence="9">
    <location>
        <begin position="12"/>
        <end position="34"/>
    </location>
</feature>
<dbReference type="Gene3D" id="3.30.70.1320">
    <property type="entry name" value="Multidrug efflux transporter AcrB pore domain like"/>
    <property type="match status" value="1"/>
</dbReference>
<evidence type="ECO:0000256" key="9">
    <source>
        <dbReference type="SAM" id="Phobius"/>
    </source>
</evidence>
<keyword evidence="2" id="KW-0813">Transport</keyword>
<dbReference type="Proteomes" id="UP000233398">
    <property type="component" value="Unassembled WGS sequence"/>
</dbReference>
<comment type="subcellular location">
    <subcellularLocation>
        <location evidence="1">Cell inner membrane</location>
        <topology evidence="1">Multi-pass membrane protein</topology>
    </subcellularLocation>
</comment>
<keyword evidence="11" id="KW-1185">Reference proteome</keyword>
<sequence length="1034" mass="113884">MSLSSLSIRRPVLASVMSIVIVLFGVISFFYLGVREYPSVDPPIVTVSTSYVGANADVIESQITEPLEESVNGIAGIRTLTSTSRQGQSTITVEFDLEVDMETAANDVRDRVSRAQRSLPPDAEPPTVQKADADASPIVFLNVNSDRRNLLELTSIAENIFKEQLQTIPGVSEIRIWGSREYAMRLWMDPLKLAAYSVTPLDVQQALNRENVELPSGRIEGSTTELTVRTMGRLSNPEEFNNLIIREEDGRKVRFQDIGYAELGAQNERTVLKRNGVPMVGVVAIPQPGSNQLSIAEEFFVRVDRIKRDLPEDINIAVGFDTTEYIQESISEVQQTVFLALGLVILVIFMFLRDLRTTFIPIIVIPIALIGAFFIMYVAGFSINVLTMLAIVLAIGLVVDDAIVVLENIYAKMERGLPTIEAGILGSKEIFFAVVATSLALVSVFMPILFLGGTTGRLFREFGVVIAGAVIISSFVALTLTPMLATKILKNGAEKNRFYRATEPFFKKVNSLYRNSLESFMKRRWMAFVILAFSGVLIGVLYSAIPEELAPREDRGQIRMFATAPEGASFEYMDSYVDQMISTVQENVPEVVAMNTVTSPGFGASGAINSAFSFITLGDADNRDRSQQEIADQLTGLMSNLTGAQTFVSQPQSIGNRRGGLPVQYVLQSQTMDQLKEVIPEFLREANQDPAFVFAEVDLKFNRPELQIEIDRNRARSLGVSVRDIAETLQLSLSGSRFGFFIMDGKQYWVIGQMDRQYRNEPIDLKTIYVRSQDGSLLQLDNLVTVSEQSSPPQLYRFNRFKSATVSAQLAPGYTIGDGIEAMDAIAARVLPEAVITDLAGPSRDFAESAASLLFIFALALVLIYLVLAAQFESFRDPFIILFTVPLAILGTLVSLWYFDQTLNIFSQIGAIMLIGLIAKNGILIVEFANQRQEQGMSVMDSIMDAAAVRFRPILMTSISTILGILPIAMALGAGSESRSSMGIAVIGGLLIGSILTLYIIPAIYSYFASEKSKTKEIQERAKEAEKLETASVK</sequence>
<dbReference type="SUPFAM" id="SSF82693">
    <property type="entry name" value="Multidrug efflux transporter AcrB pore domain, PN1, PN2, PC1 and PC2 subdomains"/>
    <property type="match status" value="3"/>
</dbReference>
<comment type="caution">
    <text evidence="10">The sequence shown here is derived from an EMBL/GenBank/DDBJ whole genome shotgun (WGS) entry which is preliminary data.</text>
</comment>
<dbReference type="Gene3D" id="1.20.1640.10">
    <property type="entry name" value="Multidrug efflux transporter AcrB transmembrane domain"/>
    <property type="match status" value="2"/>
</dbReference>
<feature type="transmembrane region" description="Helical" evidence="9">
    <location>
        <begin position="385"/>
        <end position="409"/>
    </location>
</feature>
<evidence type="ECO:0000256" key="1">
    <source>
        <dbReference type="ARBA" id="ARBA00004429"/>
    </source>
</evidence>
<dbReference type="AlphaFoldDB" id="A0A2N0VG34"/>
<dbReference type="InterPro" id="IPR027463">
    <property type="entry name" value="AcrB_DN_DC_subdom"/>
</dbReference>
<dbReference type="Gene3D" id="3.30.70.1440">
    <property type="entry name" value="Multidrug efflux transporter AcrB pore domain"/>
    <property type="match status" value="1"/>
</dbReference>
<organism evidence="10 11">
    <name type="scientific">Rhodohalobacter barkolensis</name>
    <dbReference type="NCBI Taxonomy" id="2053187"/>
    <lineage>
        <taxon>Bacteria</taxon>
        <taxon>Pseudomonadati</taxon>
        <taxon>Balneolota</taxon>
        <taxon>Balneolia</taxon>
        <taxon>Balneolales</taxon>
        <taxon>Balneolaceae</taxon>
        <taxon>Rhodohalobacter</taxon>
    </lineage>
</organism>
<keyword evidence="7 9" id="KW-0472">Membrane</keyword>
<dbReference type="EMBL" id="PISP01000003">
    <property type="protein sequence ID" value="PKD43146.1"/>
    <property type="molecule type" value="Genomic_DNA"/>
</dbReference>
<evidence type="ECO:0000256" key="3">
    <source>
        <dbReference type="ARBA" id="ARBA00022475"/>
    </source>
</evidence>
<evidence type="ECO:0000313" key="11">
    <source>
        <dbReference type="Proteomes" id="UP000233398"/>
    </source>
</evidence>
<dbReference type="Gene3D" id="3.30.70.1430">
    <property type="entry name" value="Multidrug efflux transporter AcrB pore domain"/>
    <property type="match status" value="2"/>
</dbReference>
<dbReference type="GO" id="GO:0042910">
    <property type="term" value="F:xenobiotic transmembrane transporter activity"/>
    <property type="evidence" value="ECO:0007669"/>
    <property type="project" value="TreeGrafter"/>
</dbReference>
<keyword evidence="4" id="KW-0997">Cell inner membrane</keyword>
<name>A0A2N0VG34_9BACT</name>
<keyword evidence="6 9" id="KW-1133">Transmembrane helix</keyword>
<feature type="transmembrane region" description="Helical" evidence="9">
    <location>
        <begin position="951"/>
        <end position="972"/>
    </location>
</feature>
<dbReference type="InterPro" id="IPR001036">
    <property type="entry name" value="Acrflvin-R"/>
</dbReference>
<proteinExistence type="predicted"/>
<dbReference type="Gene3D" id="3.30.2090.10">
    <property type="entry name" value="Multidrug efflux transporter AcrB TolC docking domain, DN and DC subdomains"/>
    <property type="match status" value="2"/>
</dbReference>
<evidence type="ECO:0000256" key="5">
    <source>
        <dbReference type="ARBA" id="ARBA00022692"/>
    </source>
</evidence>
<protein>
    <submittedName>
        <fullName evidence="10">Acriflavin resistance protein</fullName>
    </submittedName>
</protein>
<evidence type="ECO:0000256" key="7">
    <source>
        <dbReference type="ARBA" id="ARBA00023136"/>
    </source>
</evidence>
<reference evidence="10 11" key="1">
    <citation type="submission" date="2017-11" db="EMBL/GenBank/DDBJ databases">
        <title>Rhodohalobacter 15182 sp. nov., isolated from a salt lake.</title>
        <authorList>
            <person name="Han S."/>
        </authorList>
    </citation>
    <scope>NUCLEOTIDE SEQUENCE [LARGE SCALE GENOMIC DNA]</scope>
    <source>
        <strain evidence="10 11">15182</strain>
    </source>
</reference>
<feature type="transmembrane region" description="Helical" evidence="9">
    <location>
        <begin position="525"/>
        <end position="545"/>
    </location>
</feature>
<evidence type="ECO:0000256" key="6">
    <source>
        <dbReference type="ARBA" id="ARBA00022989"/>
    </source>
</evidence>
<dbReference type="RefSeq" id="WP_101073620.1">
    <property type="nucleotide sequence ID" value="NZ_PISP01000003.1"/>
</dbReference>
<evidence type="ECO:0000256" key="4">
    <source>
        <dbReference type="ARBA" id="ARBA00022519"/>
    </source>
</evidence>
<keyword evidence="5 9" id="KW-0812">Transmembrane</keyword>
<dbReference type="FunFam" id="1.20.1640.10:FF:000001">
    <property type="entry name" value="Efflux pump membrane transporter"/>
    <property type="match status" value="1"/>
</dbReference>